<evidence type="ECO:0000313" key="2">
    <source>
        <dbReference type="EMBL" id="CUN11216.1"/>
    </source>
</evidence>
<proteinExistence type="predicted"/>
<evidence type="ECO:0000313" key="3">
    <source>
        <dbReference type="Proteomes" id="UP000095649"/>
    </source>
</evidence>
<dbReference type="EMBL" id="CYXN01000017">
    <property type="protein sequence ID" value="CUN11216.1"/>
    <property type="molecule type" value="Genomic_DNA"/>
</dbReference>
<keyword evidence="1" id="KW-0812">Transmembrane</keyword>
<name>A0A173UA12_9FIRM</name>
<reference evidence="2 3" key="1">
    <citation type="submission" date="2015-09" db="EMBL/GenBank/DDBJ databases">
        <authorList>
            <consortium name="Pathogen Informatics"/>
        </authorList>
    </citation>
    <scope>NUCLEOTIDE SEQUENCE [LARGE SCALE GENOMIC DNA]</scope>
    <source>
        <strain evidence="2 3">2789STDY5834970</strain>
    </source>
</reference>
<evidence type="ECO:0008006" key="4">
    <source>
        <dbReference type="Google" id="ProtNLM"/>
    </source>
</evidence>
<keyword evidence="1" id="KW-1133">Transmembrane helix</keyword>
<dbReference type="RefSeq" id="WP_172679805.1">
    <property type="nucleotide sequence ID" value="NZ_CYXN01000017.1"/>
</dbReference>
<dbReference type="Proteomes" id="UP000095649">
    <property type="component" value="Unassembled WGS sequence"/>
</dbReference>
<accession>A0A173UA12</accession>
<protein>
    <recommendedName>
        <fullName evidence="4">Holin-like toxin</fullName>
    </recommendedName>
</protein>
<feature type="transmembrane region" description="Helical" evidence="1">
    <location>
        <begin position="6"/>
        <end position="28"/>
    </location>
</feature>
<sequence>MNLTEVLNLLMVILTLLGLILEVIRLTVEVMDKNSQKKNDDNKKD</sequence>
<dbReference type="AlphaFoldDB" id="A0A173UA12"/>
<keyword evidence="1" id="KW-0472">Membrane</keyword>
<organism evidence="2 3">
    <name type="scientific">Faecalibacterium prausnitzii</name>
    <dbReference type="NCBI Taxonomy" id="853"/>
    <lineage>
        <taxon>Bacteria</taxon>
        <taxon>Bacillati</taxon>
        <taxon>Bacillota</taxon>
        <taxon>Clostridia</taxon>
        <taxon>Eubacteriales</taxon>
        <taxon>Oscillospiraceae</taxon>
        <taxon>Faecalibacterium</taxon>
    </lineage>
</organism>
<gene>
    <name evidence="2" type="ORF">ERS852582_01974</name>
</gene>
<evidence type="ECO:0000256" key="1">
    <source>
        <dbReference type="SAM" id="Phobius"/>
    </source>
</evidence>